<reference evidence="2" key="2">
    <citation type="submission" date="2025-09" db="UniProtKB">
        <authorList>
            <consortium name="Ensembl"/>
        </authorList>
    </citation>
    <scope>IDENTIFICATION</scope>
</reference>
<dbReference type="SUPFAM" id="SSF109640">
    <property type="entry name" value="KRAB domain (Kruppel-associated box)"/>
    <property type="match status" value="1"/>
</dbReference>
<sequence length="71" mass="7885">AASPRSLLPLRQCLPEQEWGSLESQQKELYRIAMKGSYEAVVSLGEAQSLPMCQTLYYPLGWVPGSHFISG</sequence>
<dbReference type="Pfam" id="PF01352">
    <property type="entry name" value="KRAB"/>
    <property type="match status" value="1"/>
</dbReference>
<dbReference type="AlphaFoldDB" id="A0A8C8AUH6"/>
<dbReference type="Proteomes" id="UP000694552">
    <property type="component" value="Unplaced"/>
</dbReference>
<dbReference type="InterPro" id="IPR001909">
    <property type="entry name" value="KRAB"/>
</dbReference>
<evidence type="ECO:0000259" key="1">
    <source>
        <dbReference type="Pfam" id="PF01352"/>
    </source>
</evidence>
<reference evidence="2" key="1">
    <citation type="submission" date="2025-08" db="UniProtKB">
        <authorList>
            <consortium name="Ensembl"/>
        </authorList>
    </citation>
    <scope>IDENTIFICATION</scope>
</reference>
<evidence type="ECO:0000313" key="3">
    <source>
        <dbReference type="Proteomes" id="UP000694552"/>
    </source>
</evidence>
<dbReference type="CDD" id="cd07765">
    <property type="entry name" value="KRAB_A-box"/>
    <property type="match status" value="1"/>
</dbReference>
<feature type="domain" description="KRAB" evidence="1">
    <location>
        <begin position="16"/>
        <end position="45"/>
    </location>
</feature>
<proteinExistence type="predicted"/>
<protein>
    <recommendedName>
        <fullName evidence="1">KRAB domain-containing protein</fullName>
    </recommendedName>
</protein>
<evidence type="ECO:0000313" key="2">
    <source>
        <dbReference type="Ensembl" id="ENSOSUP00000010178.1"/>
    </source>
</evidence>
<accession>A0A8C8AUH6</accession>
<organism evidence="2 3">
    <name type="scientific">Otus sunia</name>
    <name type="common">Oriental scops-owl</name>
    <dbReference type="NCBI Taxonomy" id="257818"/>
    <lineage>
        <taxon>Eukaryota</taxon>
        <taxon>Metazoa</taxon>
        <taxon>Chordata</taxon>
        <taxon>Craniata</taxon>
        <taxon>Vertebrata</taxon>
        <taxon>Euteleostomi</taxon>
        <taxon>Archelosauria</taxon>
        <taxon>Archosauria</taxon>
        <taxon>Dinosauria</taxon>
        <taxon>Saurischia</taxon>
        <taxon>Theropoda</taxon>
        <taxon>Coelurosauria</taxon>
        <taxon>Aves</taxon>
        <taxon>Neognathae</taxon>
        <taxon>Neoaves</taxon>
        <taxon>Telluraves</taxon>
        <taxon>Strigiformes</taxon>
        <taxon>Strigidae</taxon>
        <taxon>Otus</taxon>
    </lineage>
</organism>
<dbReference type="GO" id="GO:0006355">
    <property type="term" value="P:regulation of DNA-templated transcription"/>
    <property type="evidence" value="ECO:0007669"/>
    <property type="project" value="InterPro"/>
</dbReference>
<keyword evidence="3" id="KW-1185">Reference proteome</keyword>
<dbReference type="Ensembl" id="ENSOSUT00000010535.1">
    <property type="protein sequence ID" value="ENSOSUP00000010178.1"/>
    <property type="gene ID" value="ENSOSUG00000007433.1"/>
</dbReference>
<name>A0A8C8AUH6_9STRI</name>
<dbReference type="Gene3D" id="6.10.140.140">
    <property type="match status" value="1"/>
</dbReference>
<dbReference type="InterPro" id="IPR036051">
    <property type="entry name" value="KRAB_dom_sf"/>
</dbReference>